<reference evidence="1 2" key="1">
    <citation type="submission" date="2024-02" db="EMBL/GenBank/DDBJ databases">
        <authorList>
            <person name="Vignale AGUSTIN F."/>
            <person name="Sosa J E."/>
            <person name="Modenutti C."/>
        </authorList>
    </citation>
    <scope>NUCLEOTIDE SEQUENCE [LARGE SCALE GENOMIC DNA]</scope>
</reference>
<protein>
    <submittedName>
        <fullName evidence="1">Uncharacterized protein</fullName>
    </submittedName>
</protein>
<gene>
    <name evidence="1" type="ORF">ILEXP_LOCUS22593</name>
</gene>
<dbReference type="EMBL" id="CAUOFW020002503">
    <property type="protein sequence ID" value="CAK9154279.1"/>
    <property type="molecule type" value="Genomic_DNA"/>
</dbReference>
<dbReference type="Proteomes" id="UP001642360">
    <property type="component" value="Unassembled WGS sequence"/>
</dbReference>
<organism evidence="1 2">
    <name type="scientific">Ilex paraguariensis</name>
    <name type="common">yerba mate</name>
    <dbReference type="NCBI Taxonomy" id="185542"/>
    <lineage>
        <taxon>Eukaryota</taxon>
        <taxon>Viridiplantae</taxon>
        <taxon>Streptophyta</taxon>
        <taxon>Embryophyta</taxon>
        <taxon>Tracheophyta</taxon>
        <taxon>Spermatophyta</taxon>
        <taxon>Magnoliopsida</taxon>
        <taxon>eudicotyledons</taxon>
        <taxon>Gunneridae</taxon>
        <taxon>Pentapetalae</taxon>
        <taxon>asterids</taxon>
        <taxon>campanulids</taxon>
        <taxon>Aquifoliales</taxon>
        <taxon>Aquifoliaceae</taxon>
        <taxon>Ilex</taxon>
    </lineage>
</organism>
<accession>A0ABC8SAT7</accession>
<evidence type="ECO:0000313" key="1">
    <source>
        <dbReference type="EMBL" id="CAK9154279.1"/>
    </source>
</evidence>
<name>A0ABC8SAT7_9AQUA</name>
<feature type="non-terminal residue" evidence="1">
    <location>
        <position position="1"/>
    </location>
</feature>
<keyword evidence="2" id="KW-1185">Reference proteome</keyword>
<proteinExistence type="predicted"/>
<comment type="caution">
    <text evidence="1">The sequence shown here is derived from an EMBL/GenBank/DDBJ whole genome shotgun (WGS) entry which is preliminary data.</text>
</comment>
<dbReference type="AlphaFoldDB" id="A0ABC8SAT7"/>
<sequence length="75" mass="8288">STLADTNSQLLLETIIKEDLGFDHLVLGKMLTTSKLYRLGEMLMCALFMDNTAPNNLTTPYLVTSLTAGEPNPRE</sequence>
<evidence type="ECO:0000313" key="2">
    <source>
        <dbReference type="Proteomes" id="UP001642360"/>
    </source>
</evidence>